<reference evidence="1" key="1">
    <citation type="journal article" date="2023" name="Science">
        <title>Genome structures resolve the early diversification of teleost fishes.</title>
        <authorList>
            <person name="Parey E."/>
            <person name="Louis A."/>
            <person name="Montfort J."/>
            <person name="Bouchez O."/>
            <person name="Roques C."/>
            <person name="Iampietro C."/>
            <person name="Lluch J."/>
            <person name="Castinel A."/>
            <person name="Donnadieu C."/>
            <person name="Desvignes T."/>
            <person name="Floi Bucao C."/>
            <person name="Jouanno E."/>
            <person name="Wen M."/>
            <person name="Mejri S."/>
            <person name="Dirks R."/>
            <person name="Jansen H."/>
            <person name="Henkel C."/>
            <person name="Chen W.J."/>
            <person name="Zahm M."/>
            <person name="Cabau C."/>
            <person name="Klopp C."/>
            <person name="Thompson A.W."/>
            <person name="Robinson-Rechavi M."/>
            <person name="Braasch I."/>
            <person name="Lecointre G."/>
            <person name="Bobe J."/>
            <person name="Postlethwait J.H."/>
            <person name="Berthelot C."/>
            <person name="Roest Crollius H."/>
            <person name="Guiguen Y."/>
        </authorList>
    </citation>
    <scope>NUCLEOTIDE SEQUENCE</scope>
    <source>
        <strain evidence="1">WJC10195</strain>
    </source>
</reference>
<comment type="caution">
    <text evidence="1">The sequence shown here is derived from an EMBL/GenBank/DDBJ whole genome shotgun (WGS) entry which is preliminary data.</text>
</comment>
<sequence>MLAVVVLLFDFAGDTRLTFSLTLVFQSTVTTQPPTPQYRHHQPPTPQYRYVTTDWIYEVQTGQADSRALMFGVPPPESQGSRPPATDECSQFPFIHLPGNGSPGSVRLIFIVLTSSL</sequence>
<keyword evidence="2" id="KW-1185">Reference proteome</keyword>
<protein>
    <submittedName>
        <fullName evidence="1">Uncharacterized protein</fullName>
    </submittedName>
</protein>
<gene>
    <name evidence="1" type="ORF">SKAU_G00018430</name>
</gene>
<dbReference type="EMBL" id="JAINUF010000001">
    <property type="protein sequence ID" value="KAJ8381065.1"/>
    <property type="molecule type" value="Genomic_DNA"/>
</dbReference>
<evidence type="ECO:0000313" key="2">
    <source>
        <dbReference type="Proteomes" id="UP001152622"/>
    </source>
</evidence>
<evidence type="ECO:0000313" key="1">
    <source>
        <dbReference type="EMBL" id="KAJ8381065.1"/>
    </source>
</evidence>
<dbReference type="AlphaFoldDB" id="A0A9Q1GBE2"/>
<dbReference type="Proteomes" id="UP001152622">
    <property type="component" value="Chromosome 1"/>
</dbReference>
<accession>A0A9Q1GBE2</accession>
<name>A0A9Q1GBE2_SYNKA</name>
<organism evidence="1 2">
    <name type="scientific">Synaphobranchus kaupii</name>
    <name type="common">Kaup's arrowtooth eel</name>
    <dbReference type="NCBI Taxonomy" id="118154"/>
    <lineage>
        <taxon>Eukaryota</taxon>
        <taxon>Metazoa</taxon>
        <taxon>Chordata</taxon>
        <taxon>Craniata</taxon>
        <taxon>Vertebrata</taxon>
        <taxon>Euteleostomi</taxon>
        <taxon>Actinopterygii</taxon>
        <taxon>Neopterygii</taxon>
        <taxon>Teleostei</taxon>
        <taxon>Anguilliformes</taxon>
        <taxon>Synaphobranchidae</taxon>
        <taxon>Synaphobranchus</taxon>
    </lineage>
</organism>
<proteinExistence type="predicted"/>